<evidence type="ECO:0000256" key="2">
    <source>
        <dbReference type="RuleBase" id="RU000682"/>
    </source>
</evidence>
<proteinExistence type="predicted"/>
<evidence type="ECO:0000313" key="6">
    <source>
        <dbReference type="Proteomes" id="UP000008281"/>
    </source>
</evidence>
<dbReference type="GO" id="GO:0003677">
    <property type="term" value="F:DNA binding"/>
    <property type="evidence" value="ECO:0007669"/>
    <property type="project" value="UniProtKB-KW"/>
</dbReference>
<feature type="coiled-coil region" evidence="3">
    <location>
        <begin position="201"/>
        <end position="289"/>
    </location>
</feature>
<feature type="coiled-coil region" evidence="3">
    <location>
        <begin position="330"/>
        <end position="425"/>
    </location>
</feature>
<evidence type="ECO:0000259" key="4">
    <source>
        <dbReference type="Pfam" id="PF00046"/>
    </source>
</evidence>
<sequence length="479" mass="55081">MSNVEVESWFSKCQVVCPEELGKEILLEIAKLEEEMASHEPFTAHKHKTLTKFYETNPTPDYDQREIIRKSVEMTNAEVDLWFFMCRKMGPDAVWQEFEKEAEIEKEKDQKEQLETMLQSNSKNKLEEQVENGKKENEELRKIIAQQAEELKESKNLIAEKNAEIKSLIKNSVKDQVNGQQVQAANLTTMANIQQSIPARLLNVEKELAQVSSKLEEAELKKENERLKEQKKELEAMLQSKRKLEKQLENAKKENEELSKNHAQQAAELTESKNLIAEKNAEIQNLIKNSAKNDQAEVKIASKAAEIQQLKSWITNLTTMSHVQSDPVRLLNMENEMARVSLQLNAFEEAELKKEIQRLKDQKEDLETMLQTKKKLEEQVKEAYKMIAELGLYLKEVNDKVETMTQRNQEQYAEIEEQVKNGKKEKKLSKIIAQQAAGLKVSKNILAGIQNLTSIQNNVKNAVIALQDPLAKLVNEITL</sequence>
<accession>E3N9N7</accession>
<keyword evidence="2" id="KW-0238">DNA-binding</keyword>
<dbReference type="AlphaFoldDB" id="E3N9N7"/>
<dbReference type="FunCoup" id="E3N9N7">
    <property type="interactions" value="260"/>
</dbReference>
<dbReference type="HOGENOM" id="CLU_045033_0_0_1"/>
<dbReference type="STRING" id="31234.E3N9N7"/>
<dbReference type="EMBL" id="DS268567">
    <property type="protein sequence ID" value="EFO90360.1"/>
    <property type="molecule type" value="Genomic_DNA"/>
</dbReference>
<dbReference type="InterPro" id="IPR009057">
    <property type="entry name" value="Homeodomain-like_sf"/>
</dbReference>
<name>E3N9N7_CAERE</name>
<protein>
    <recommendedName>
        <fullName evidence="4">Homeobox domain-containing protein</fullName>
    </recommendedName>
</protein>
<dbReference type="Pfam" id="PF00046">
    <property type="entry name" value="Homeodomain"/>
    <property type="match status" value="1"/>
</dbReference>
<gene>
    <name evidence="5" type="ORF">CRE_01319</name>
</gene>
<dbReference type="InParanoid" id="E3N9N7"/>
<keyword evidence="2" id="KW-0539">Nucleus</keyword>
<feature type="domain" description="Homeobox" evidence="4">
    <location>
        <begin position="41"/>
        <end position="87"/>
    </location>
</feature>
<keyword evidence="3" id="KW-0175">Coiled coil</keyword>
<keyword evidence="2" id="KW-0371">Homeobox</keyword>
<dbReference type="Proteomes" id="UP000008281">
    <property type="component" value="Unassembled WGS sequence"/>
</dbReference>
<dbReference type="Gene3D" id="1.10.10.60">
    <property type="entry name" value="Homeodomain-like"/>
    <property type="match status" value="1"/>
</dbReference>
<comment type="subcellular location">
    <subcellularLocation>
        <location evidence="1 2">Nucleus</location>
    </subcellularLocation>
</comment>
<dbReference type="InterPro" id="IPR001356">
    <property type="entry name" value="HD"/>
</dbReference>
<dbReference type="SUPFAM" id="SSF46689">
    <property type="entry name" value="Homeodomain-like"/>
    <property type="match status" value="1"/>
</dbReference>
<organism evidence="6">
    <name type="scientific">Caenorhabditis remanei</name>
    <name type="common">Caenorhabditis vulgaris</name>
    <dbReference type="NCBI Taxonomy" id="31234"/>
    <lineage>
        <taxon>Eukaryota</taxon>
        <taxon>Metazoa</taxon>
        <taxon>Ecdysozoa</taxon>
        <taxon>Nematoda</taxon>
        <taxon>Chromadorea</taxon>
        <taxon>Rhabditida</taxon>
        <taxon>Rhabditina</taxon>
        <taxon>Rhabditomorpha</taxon>
        <taxon>Rhabditoidea</taxon>
        <taxon>Rhabditidae</taxon>
        <taxon>Peloderinae</taxon>
        <taxon>Caenorhabditis</taxon>
    </lineage>
</organism>
<feature type="coiled-coil region" evidence="3">
    <location>
        <begin position="97"/>
        <end position="171"/>
    </location>
</feature>
<reference evidence="5" key="1">
    <citation type="submission" date="2007-07" db="EMBL/GenBank/DDBJ databases">
        <title>PCAP assembly of the Caenorhabditis remanei genome.</title>
        <authorList>
            <consortium name="The Caenorhabditis remanei Sequencing Consortium"/>
            <person name="Wilson R.K."/>
        </authorList>
    </citation>
    <scope>NUCLEOTIDE SEQUENCE [LARGE SCALE GENOMIC DNA]</scope>
    <source>
        <strain evidence="5">PB4641</strain>
    </source>
</reference>
<dbReference type="GO" id="GO:0005634">
    <property type="term" value="C:nucleus"/>
    <property type="evidence" value="ECO:0007669"/>
    <property type="project" value="UniProtKB-SubCell"/>
</dbReference>
<evidence type="ECO:0000256" key="3">
    <source>
        <dbReference type="SAM" id="Coils"/>
    </source>
</evidence>
<keyword evidence="6" id="KW-1185">Reference proteome</keyword>
<evidence type="ECO:0000256" key="1">
    <source>
        <dbReference type="ARBA" id="ARBA00004123"/>
    </source>
</evidence>
<evidence type="ECO:0000313" key="5">
    <source>
        <dbReference type="EMBL" id="EFO90360.1"/>
    </source>
</evidence>